<dbReference type="GO" id="GO:0009753">
    <property type="term" value="P:response to jasmonic acid"/>
    <property type="evidence" value="ECO:0007669"/>
    <property type="project" value="TreeGrafter"/>
</dbReference>
<dbReference type="InterPro" id="IPR000300">
    <property type="entry name" value="IPPc"/>
</dbReference>
<comment type="similarity">
    <text evidence="1">Belongs to the inositol polyphosphate 5-phosphatase family.</text>
</comment>
<dbReference type="GO" id="GO:0046856">
    <property type="term" value="P:phosphatidylinositol dephosphorylation"/>
    <property type="evidence" value="ECO:0007669"/>
    <property type="project" value="InterPro"/>
</dbReference>
<protein>
    <recommendedName>
        <fullName evidence="3">Inositol polyphosphate-related phosphatase domain-containing protein</fullName>
    </recommendedName>
</protein>
<dbReference type="Gene3D" id="3.60.10.10">
    <property type="entry name" value="Endonuclease/exonuclease/phosphatase"/>
    <property type="match status" value="1"/>
</dbReference>
<dbReference type="InterPro" id="IPR046985">
    <property type="entry name" value="IP5"/>
</dbReference>
<dbReference type="GO" id="GO:0009737">
    <property type="term" value="P:response to abscisic acid"/>
    <property type="evidence" value="ECO:0007669"/>
    <property type="project" value="TreeGrafter"/>
</dbReference>
<sequence>MGNTNSLCGRKGFYNKETLLSSVGNNSSHDGIRTIEAVKSCSFSRKSDLCIRIITWNMNGKVSYEDLVQLVGKDRKFDLLVVGVQEAPKTNVAQLLQTASSPTHVLLGKAKLQSIQLLLFGPKNSQPLVKELKAESQSVGGCGGLIGRKKGAVAIRINYDDIKIVFISCHLSAHANKVDQRNEELRRISNSLISKDKRTHDLIVWLGDLNYRIQDVSNRPARSLIQNHLQSVLVRKDQLLQEAERGEIFKGYNEGTLGFKPTYKYNVGSSNYDTSHKVRVPAWTDRILYKIQDTKNIQTTLYSYDSIDQVNGSDHKPLSFDLMRLHALRDLQGRNGPFFWTSFTPKRVRKALRFVQPGPALAADTGSDSESDDQNPVEAPTAVPESSSRKGKDVDLGDIEFSMDDSMLPGWDPNLAYGDKSESARPRVVAEGSRIINGGLSLLGSAIEAGHREAMVYRFKAEKAERDLARVQGEMLEREAQLTRDHARAIRKAERKGKREIVEVMKTRASQFQVEYGNLKNAFTLDGDFRECRGSVGSLWRTRADDYAFEEEMSLMKSGMNERAHAEALIPPIDERIQGFWDSIPVSPDTEEVSTGFPDDGEEVDRPEDVFGASLSGEFDFGL</sequence>
<proteinExistence type="inferred from homology"/>
<dbReference type="PANTHER" id="PTHR11200">
    <property type="entry name" value="INOSITOL 5-PHOSPHATASE"/>
    <property type="match status" value="1"/>
</dbReference>
<dbReference type="GO" id="GO:0009733">
    <property type="term" value="P:response to auxin"/>
    <property type="evidence" value="ECO:0007669"/>
    <property type="project" value="TreeGrafter"/>
</dbReference>
<evidence type="ECO:0000256" key="1">
    <source>
        <dbReference type="ARBA" id="ARBA00010768"/>
    </source>
</evidence>
<dbReference type="EMBL" id="JAAMPC010000016">
    <property type="protein sequence ID" value="KAG2250288.1"/>
    <property type="molecule type" value="Genomic_DNA"/>
</dbReference>
<name>A0A8X7PG15_BRACI</name>
<dbReference type="Pfam" id="PF22669">
    <property type="entry name" value="Exo_endo_phos2"/>
    <property type="match status" value="1"/>
</dbReference>
<dbReference type="GO" id="GO:0009651">
    <property type="term" value="P:response to salt stress"/>
    <property type="evidence" value="ECO:0007669"/>
    <property type="project" value="TreeGrafter"/>
</dbReference>
<accession>A0A8X7PG15</accession>
<feature type="region of interest" description="Disordered" evidence="2">
    <location>
        <begin position="587"/>
        <end position="607"/>
    </location>
</feature>
<reference evidence="4 5" key="1">
    <citation type="submission" date="2020-02" db="EMBL/GenBank/DDBJ databases">
        <authorList>
            <person name="Ma Q."/>
            <person name="Huang Y."/>
            <person name="Song X."/>
            <person name="Pei D."/>
        </authorList>
    </citation>
    <scope>NUCLEOTIDE SEQUENCE [LARGE SCALE GENOMIC DNA]</scope>
    <source>
        <strain evidence="4">Sxm20200214</strain>
        <tissue evidence="4">Leaf</tissue>
    </source>
</reference>
<evidence type="ECO:0000313" key="5">
    <source>
        <dbReference type="Proteomes" id="UP000886595"/>
    </source>
</evidence>
<dbReference type="SUPFAM" id="SSF56219">
    <property type="entry name" value="DNase I-like"/>
    <property type="match status" value="1"/>
</dbReference>
<dbReference type="FunFam" id="3.60.10.10:FF:000044">
    <property type="entry name" value="Type IV inositol polyphosphate 5-phosphatase 11"/>
    <property type="match status" value="1"/>
</dbReference>
<dbReference type="GO" id="GO:0034485">
    <property type="term" value="F:phosphatidylinositol-3,4,5-trisphosphate 5-phosphatase activity"/>
    <property type="evidence" value="ECO:0007669"/>
    <property type="project" value="TreeGrafter"/>
</dbReference>
<dbReference type="GO" id="GO:0004439">
    <property type="term" value="F:phosphatidylinositol-4,5-bisphosphate 5-phosphatase activity"/>
    <property type="evidence" value="ECO:0007669"/>
    <property type="project" value="TreeGrafter"/>
</dbReference>
<evidence type="ECO:0000259" key="3">
    <source>
        <dbReference type="SMART" id="SM00128"/>
    </source>
</evidence>
<feature type="domain" description="Inositol polyphosphate-related phosphatase" evidence="3">
    <location>
        <begin position="47"/>
        <end position="328"/>
    </location>
</feature>
<dbReference type="PANTHER" id="PTHR11200:SF275">
    <property type="entry name" value="LD06095P"/>
    <property type="match status" value="1"/>
</dbReference>
<gene>
    <name evidence="4" type="ORF">Bca52824_080424</name>
</gene>
<dbReference type="SMART" id="SM00128">
    <property type="entry name" value="IPPc"/>
    <property type="match status" value="1"/>
</dbReference>
<feature type="region of interest" description="Disordered" evidence="2">
    <location>
        <begin position="359"/>
        <end position="393"/>
    </location>
</feature>
<dbReference type="Proteomes" id="UP000886595">
    <property type="component" value="Unassembled WGS sequence"/>
</dbReference>
<dbReference type="OrthoDB" id="405996at2759"/>
<dbReference type="AlphaFoldDB" id="A0A8X7PG15"/>
<evidence type="ECO:0000313" key="4">
    <source>
        <dbReference type="EMBL" id="KAG2250288.1"/>
    </source>
</evidence>
<dbReference type="InterPro" id="IPR036691">
    <property type="entry name" value="Endo/exonu/phosph_ase_sf"/>
</dbReference>
<dbReference type="GO" id="GO:0043813">
    <property type="term" value="F:phosphatidylinositol-3,5-bisphosphate 5-phosphatase activity"/>
    <property type="evidence" value="ECO:0007669"/>
    <property type="project" value="TreeGrafter"/>
</dbReference>
<keyword evidence="5" id="KW-1185">Reference proteome</keyword>
<dbReference type="GO" id="GO:0005886">
    <property type="term" value="C:plasma membrane"/>
    <property type="evidence" value="ECO:0007669"/>
    <property type="project" value="TreeGrafter"/>
</dbReference>
<evidence type="ECO:0000256" key="2">
    <source>
        <dbReference type="SAM" id="MobiDB-lite"/>
    </source>
</evidence>
<organism evidence="4 5">
    <name type="scientific">Brassica carinata</name>
    <name type="common">Ethiopian mustard</name>
    <name type="synonym">Abyssinian cabbage</name>
    <dbReference type="NCBI Taxonomy" id="52824"/>
    <lineage>
        <taxon>Eukaryota</taxon>
        <taxon>Viridiplantae</taxon>
        <taxon>Streptophyta</taxon>
        <taxon>Embryophyta</taxon>
        <taxon>Tracheophyta</taxon>
        <taxon>Spermatophyta</taxon>
        <taxon>Magnoliopsida</taxon>
        <taxon>eudicotyledons</taxon>
        <taxon>Gunneridae</taxon>
        <taxon>Pentapetalae</taxon>
        <taxon>rosids</taxon>
        <taxon>malvids</taxon>
        <taxon>Brassicales</taxon>
        <taxon>Brassicaceae</taxon>
        <taxon>Brassiceae</taxon>
        <taxon>Brassica</taxon>
    </lineage>
</organism>
<comment type="caution">
    <text evidence="4">The sequence shown here is derived from an EMBL/GenBank/DDBJ whole genome shotgun (WGS) entry which is preliminary data.</text>
</comment>